<evidence type="ECO:0000256" key="39">
    <source>
        <dbReference type="ARBA" id="ARBA00048459"/>
    </source>
</evidence>
<evidence type="ECO:0000256" key="5">
    <source>
        <dbReference type="ARBA" id="ARBA00012698"/>
    </source>
</evidence>
<evidence type="ECO:0000256" key="19">
    <source>
        <dbReference type="ARBA" id="ARBA00023098"/>
    </source>
</evidence>
<evidence type="ECO:0000256" key="38">
    <source>
        <dbReference type="ARBA" id="ARBA00048088"/>
    </source>
</evidence>
<evidence type="ECO:0000313" key="46">
    <source>
        <dbReference type="Proteomes" id="UP001177023"/>
    </source>
</evidence>
<feature type="transmembrane region" description="Helical" evidence="44">
    <location>
        <begin position="200"/>
        <end position="225"/>
    </location>
</feature>
<comment type="catalytic activity">
    <reaction evidence="36">
        <text>hexan-3-one + NADPH + O2 + H(+) = ethyl butanoate + NADP(+) + H2O</text>
        <dbReference type="Rhea" id="RHEA:54844"/>
        <dbReference type="ChEBI" id="CHEBI:15377"/>
        <dbReference type="ChEBI" id="CHEBI:15378"/>
        <dbReference type="ChEBI" id="CHEBI:15379"/>
        <dbReference type="ChEBI" id="CHEBI:57783"/>
        <dbReference type="ChEBI" id="CHEBI:58349"/>
        <dbReference type="ChEBI" id="CHEBI:88764"/>
        <dbReference type="ChEBI" id="CHEBI:89891"/>
    </reaction>
    <physiologicalReaction direction="left-to-right" evidence="36">
        <dbReference type="Rhea" id="RHEA:54845"/>
    </physiologicalReaction>
</comment>
<evidence type="ECO:0000256" key="12">
    <source>
        <dbReference type="ARBA" id="ARBA00022824"/>
    </source>
</evidence>
<dbReference type="Gene3D" id="1.10.472.10">
    <property type="entry name" value="Cyclin-like"/>
    <property type="match status" value="1"/>
</dbReference>
<comment type="subcellular location">
    <subcellularLocation>
        <location evidence="2">Endoplasmic reticulum membrane</location>
        <topology evidence="2">Single-pass membrane protein</topology>
    </subcellularLocation>
    <subcellularLocation>
        <location evidence="3">Microsome membrane</location>
    </subcellularLocation>
</comment>
<dbReference type="InterPro" id="IPR013922">
    <property type="entry name" value="Cyclin_PHO80-like"/>
</dbReference>
<comment type="catalytic activity">
    <reaction evidence="31">
        <text>hypotaurine + NADH + O2 + H(+) = taurine + NAD(+) + H2O</text>
        <dbReference type="Rhea" id="RHEA:74111"/>
        <dbReference type="ChEBI" id="CHEBI:15377"/>
        <dbReference type="ChEBI" id="CHEBI:15378"/>
        <dbReference type="ChEBI" id="CHEBI:15379"/>
        <dbReference type="ChEBI" id="CHEBI:57540"/>
        <dbReference type="ChEBI" id="CHEBI:57853"/>
        <dbReference type="ChEBI" id="CHEBI:57945"/>
        <dbReference type="ChEBI" id="CHEBI:507393"/>
        <dbReference type="EC" id="1.14.13.8"/>
    </reaction>
    <physiologicalReaction direction="left-to-right" evidence="31">
        <dbReference type="Rhea" id="RHEA:74112"/>
    </physiologicalReaction>
</comment>
<dbReference type="InterPro" id="IPR036188">
    <property type="entry name" value="FAD/NAD-bd_sf"/>
</dbReference>
<comment type="catalytic activity">
    <reaction evidence="35">
        <text>NADPH + O2 + H(+) = H2O2 + NADP(+)</text>
        <dbReference type="Rhea" id="RHEA:11260"/>
        <dbReference type="ChEBI" id="CHEBI:15378"/>
        <dbReference type="ChEBI" id="CHEBI:15379"/>
        <dbReference type="ChEBI" id="CHEBI:16240"/>
        <dbReference type="ChEBI" id="CHEBI:57783"/>
        <dbReference type="ChEBI" id="CHEBI:58349"/>
        <dbReference type="EC" id="1.6.3.1"/>
    </reaction>
    <physiologicalReaction direction="left-to-right" evidence="35">
        <dbReference type="Rhea" id="RHEA:11261"/>
    </physiologicalReaction>
</comment>
<evidence type="ECO:0000256" key="41">
    <source>
        <dbReference type="ARBA" id="ARBA00048990"/>
    </source>
</evidence>
<dbReference type="GO" id="GO:0034899">
    <property type="term" value="F:trimethylamine monooxygenase activity"/>
    <property type="evidence" value="ECO:0007669"/>
    <property type="project" value="UniProtKB-EC"/>
</dbReference>
<evidence type="ECO:0000256" key="44">
    <source>
        <dbReference type="SAM" id="Phobius"/>
    </source>
</evidence>
<dbReference type="PRINTS" id="PR00370">
    <property type="entry name" value="FMOXYGENASE"/>
</dbReference>
<feature type="non-terminal residue" evidence="45">
    <location>
        <position position="1"/>
    </location>
</feature>
<evidence type="ECO:0000256" key="26">
    <source>
        <dbReference type="ARBA" id="ARBA00034536"/>
    </source>
</evidence>
<evidence type="ECO:0000256" key="9">
    <source>
        <dbReference type="ARBA" id="ARBA00022553"/>
    </source>
</evidence>
<evidence type="ECO:0000256" key="13">
    <source>
        <dbReference type="ARBA" id="ARBA00022827"/>
    </source>
</evidence>
<comment type="catalytic activity">
    <reaction evidence="38">
        <text>trimethylamine + NADPH + O2 = trimethylamine N-oxide + NADP(+) + H2O</text>
        <dbReference type="Rhea" id="RHEA:31979"/>
        <dbReference type="ChEBI" id="CHEBI:15377"/>
        <dbReference type="ChEBI" id="CHEBI:15379"/>
        <dbReference type="ChEBI" id="CHEBI:15724"/>
        <dbReference type="ChEBI" id="CHEBI:57783"/>
        <dbReference type="ChEBI" id="CHEBI:58349"/>
        <dbReference type="ChEBI" id="CHEBI:58389"/>
        <dbReference type="EC" id="1.14.13.148"/>
    </reaction>
    <physiologicalReaction direction="left-to-right" evidence="38">
        <dbReference type="Rhea" id="RHEA:31980"/>
    </physiologicalReaction>
</comment>
<dbReference type="Pfam" id="PF08613">
    <property type="entry name" value="Cyclin"/>
    <property type="match status" value="1"/>
</dbReference>
<protein>
    <recommendedName>
        <fullName evidence="26">Flavin-containing monooxygenase 1</fullName>
        <ecNumber evidence="25">1.14.13.148</ecNumber>
        <ecNumber evidence="6">1.14.13.8</ecNumber>
        <ecNumber evidence="5">1.6.3.1</ecNumber>
    </recommendedName>
    <alternativeName>
        <fullName evidence="28">Dimethylaniline monooxygenase [N-oxide-forming] 1</fullName>
    </alternativeName>
    <alternativeName>
        <fullName evidence="24">Dimethylaniline monooxygenase [N-oxide-forming] 5</fullName>
    </alternativeName>
    <alternativeName>
        <fullName evidence="21">Dimethylaniline oxidase 1</fullName>
    </alternativeName>
    <alternativeName>
        <fullName evidence="22">Dimethylaniline oxidase 5</fullName>
    </alternativeName>
    <alternativeName>
        <fullName evidence="7">Flavin-containing monooxygenase 5</fullName>
    </alternativeName>
    <alternativeName>
        <fullName evidence="23">NADPH oxidase</fullName>
    </alternativeName>
    <alternativeName>
        <fullName evidence="27">Trimethylamine monooxygenase</fullName>
    </alternativeName>
</protein>
<keyword evidence="18" id="KW-0503">Monooxygenase</keyword>
<dbReference type="GO" id="GO:0004499">
    <property type="term" value="F:N,N-dimethylaniline monooxygenase activity"/>
    <property type="evidence" value="ECO:0007669"/>
    <property type="project" value="InterPro"/>
</dbReference>
<comment type="catalytic activity">
    <reaction evidence="41">
        <text>heptan-4-one + NADPH + O2 + H(+) = propyl butanoate + NADP(+) + H2O</text>
        <dbReference type="Rhea" id="RHEA:54852"/>
        <dbReference type="ChEBI" id="CHEBI:15377"/>
        <dbReference type="ChEBI" id="CHEBI:15378"/>
        <dbReference type="ChEBI" id="CHEBI:15379"/>
        <dbReference type="ChEBI" id="CHEBI:57783"/>
        <dbReference type="ChEBI" id="CHEBI:58349"/>
        <dbReference type="ChEBI" id="CHEBI:89484"/>
        <dbReference type="ChEBI" id="CHEBI:89719"/>
    </reaction>
    <physiologicalReaction direction="left-to-right" evidence="41">
        <dbReference type="Rhea" id="RHEA:54853"/>
    </physiologicalReaction>
</comment>
<dbReference type="InterPro" id="IPR020946">
    <property type="entry name" value="Flavin_mOase-like"/>
</dbReference>
<dbReference type="Proteomes" id="UP001177023">
    <property type="component" value="Unassembled WGS sequence"/>
</dbReference>
<dbReference type="GO" id="GO:0005789">
    <property type="term" value="C:endoplasmic reticulum membrane"/>
    <property type="evidence" value="ECO:0007669"/>
    <property type="project" value="UniProtKB-SubCell"/>
</dbReference>
<evidence type="ECO:0000256" key="4">
    <source>
        <dbReference type="ARBA" id="ARBA00009183"/>
    </source>
</evidence>
<dbReference type="InterPro" id="IPR000960">
    <property type="entry name" value="Flavin_mOase"/>
</dbReference>
<comment type="function">
    <text evidence="29">Acts as a Baeyer-Villiger monooxygenase on a broad range of substrates. Catalyzes the insertion of an oxygen atom into a carbon-carbon bond adjacent to a carbonyl, which converts ketones to esters. Active on diverse carbonyl compounds, whereas soft nucleophiles are mostly non- or poorly reactive. In contrast with other forms of FMO it is non- or poorly active on 'classical' substrates such as drugs, pesticides, and dietary components containing soft nucleophilic heteroatoms. Able to oxidize drug molecules bearing a carbonyl group on an aliphatic chain, such as nabumetone and pentoxifylline. Also, in the absence of substrates, shows slow but yet significant NADPH oxidase activity. Acts as a positive modulator of cholesterol biosynthesis as well as glucose homeostasis, promoting metabolic aging via pleiotropic effects.</text>
</comment>
<evidence type="ECO:0000256" key="3">
    <source>
        <dbReference type="ARBA" id="ARBA00004524"/>
    </source>
</evidence>
<evidence type="ECO:0000256" key="25">
    <source>
        <dbReference type="ARBA" id="ARBA00034528"/>
    </source>
</evidence>
<keyword evidence="13" id="KW-0274">FAD</keyword>
<evidence type="ECO:0000256" key="32">
    <source>
        <dbReference type="ARBA" id="ARBA00047426"/>
    </source>
</evidence>
<evidence type="ECO:0000256" key="21">
    <source>
        <dbReference type="ARBA" id="ARBA00029725"/>
    </source>
</evidence>
<dbReference type="InterPro" id="IPR002257">
    <property type="entry name" value="Flavin_mOase_5"/>
</dbReference>
<keyword evidence="19" id="KW-0443">Lipid metabolism</keyword>
<reference evidence="45" key="1">
    <citation type="submission" date="2023-06" db="EMBL/GenBank/DDBJ databases">
        <authorList>
            <person name="Delattre M."/>
        </authorList>
    </citation>
    <scope>NUCLEOTIDE SEQUENCE</scope>
    <source>
        <strain evidence="45">AF72</strain>
    </source>
</reference>
<keyword evidence="20 44" id="KW-0472">Membrane</keyword>
<evidence type="ECO:0000256" key="22">
    <source>
        <dbReference type="ARBA" id="ARBA00029728"/>
    </source>
</evidence>
<evidence type="ECO:0000256" key="35">
    <source>
        <dbReference type="ARBA" id="ARBA00047864"/>
    </source>
</evidence>
<comment type="catalytic activity">
    <reaction evidence="39">
        <text>octan-3-one + NADPH + O2 + H(+) = ethyl hexanoate + NADP(+) + H2O</text>
        <dbReference type="Rhea" id="RHEA:54856"/>
        <dbReference type="ChEBI" id="CHEBI:15377"/>
        <dbReference type="ChEBI" id="CHEBI:15378"/>
        <dbReference type="ChEBI" id="CHEBI:15379"/>
        <dbReference type="ChEBI" id="CHEBI:57783"/>
        <dbReference type="ChEBI" id="CHEBI:58349"/>
        <dbReference type="ChEBI" id="CHEBI:80946"/>
        <dbReference type="ChEBI" id="CHEBI:86055"/>
    </reaction>
    <physiologicalReaction direction="left-to-right" evidence="39">
        <dbReference type="Rhea" id="RHEA:54857"/>
    </physiologicalReaction>
</comment>
<feature type="transmembrane region" description="Helical" evidence="44">
    <location>
        <begin position="933"/>
        <end position="954"/>
    </location>
</feature>
<dbReference type="Gene3D" id="3.50.50.60">
    <property type="entry name" value="FAD/NAD(P)-binding domain"/>
    <property type="match status" value="1"/>
</dbReference>
<evidence type="ECO:0000256" key="10">
    <source>
        <dbReference type="ARBA" id="ARBA00022630"/>
    </source>
</evidence>
<dbReference type="CDD" id="cd20557">
    <property type="entry name" value="CYCLIN_ScPCL1-like"/>
    <property type="match status" value="1"/>
</dbReference>
<evidence type="ECO:0000256" key="11">
    <source>
        <dbReference type="ARBA" id="ARBA00022692"/>
    </source>
</evidence>
<dbReference type="AlphaFoldDB" id="A0AA36D933"/>
<dbReference type="EMBL" id="CATQJA010002664">
    <property type="protein sequence ID" value="CAJ0582012.1"/>
    <property type="molecule type" value="Genomic_DNA"/>
</dbReference>
<evidence type="ECO:0000256" key="37">
    <source>
        <dbReference type="ARBA" id="ARBA00048041"/>
    </source>
</evidence>
<dbReference type="EC" id="1.14.13.8" evidence="6"/>
<evidence type="ECO:0000256" key="43">
    <source>
        <dbReference type="ARBA" id="ARBA00049475"/>
    </source>
</evidence>
<dbReference type="GO" id="GO:0006629">
    <property type="term" value="P:lipid metabolic process"/>
    <property type="evidence" value="ECO:0007669"/>
    <property type="project" value="UniProtKB-KW"/>
</dbReference>
<evidence type="ECO:0000256" key="31">
    <source>
        <dbReference type="ARBA" id="ARBA00047338"/>
    </source>
</evidence>
<organism evidence="45 46">
    <name type="scientific">Mesorhabditis spiculigera</name>
    <dbReference type="NCBI Taxonomy" id="96644"/>
    <lineage>
        <taxon>Eukaryota</taxon>
        <taxon>Metazoa</taxon>
        <taxon>Ecdysozoa</taxon>
        <taxon>Nematoda</taxon>
        <taxon>Chromadorea</taxon>
        <taxon>Rhabditida</taxon>
        <taxon>Rhabditina</taxon>
        <taxon>Rhabditomorpha</taxon>
        <taxon>Rhabditoidea</taxon>
        <taxon>Rhabditidae</taxon>
        <taxon>Mesorhabditinae</taxon>
        <taxon>Mesorhabditis</taxon>
    </lineage>
</organism>
<evidence type="ECO:0000256" key="7">
    <source>
        <dbReference type="ARBA" id="ARBA00019213"/>
    </source>
</evidence>
<evidence type="ECO:0000313" key="45">
    <source>
        <dbReference type="EMBL" id="CAJ0582012.1"/>
    </source>
</evidence>
<evidence type="ECO:0000256" key="17">
    <source>
        <dbReference type="ARBA" id="ARBA00023002"/>
    </source>
</evidence>
<dbReference type="FunFam" id="3.50.50.60:FF:000159">
    <property type="entry name" value="Dimethylaniline monooxygenase [N-oxide-forming]"/>
    <property type="match status" value="1"/>
</dbReference>
<evidence type="ECO:0000256" key="23">
    <source>
        <dbReference type="ARBA" id="ARBA00033213"/>
    </source>
</evidence>
<comment type="catalytic activity">
    <reaction evidence="37">
        <text>hypotaurine + NADPH + O2 + H(+) = taurine + NADP(+) + H2O</text>
        <dbReference type="Rhea" id="RHEA:69819"/>
        <dbReference type="ChEBI" id="CHEBI:15377"/>
        <dbReference type="ChEBI" id="CHEBI:15378"/>
        <dbReference type="ChEBI" id="CHEBI:15379"/>
        <dbReference type="ChEBI" id="CHEBI:57783"/>
        <dbReference type="ChEBI" id="CHEBI:57853"/>
        <dbReference type="ChEBI" id="CHEBI:58349"/>
        <dbReference type="ChEBI" id="CHEBI:507393"/>
        <dbReference type="EC" id="1.14.13.8"/>
    </reaction>
    <physiologicalReaction direction="left-to-right" evidence="37">
        <dbReference type="Rhea" id="RHEA:69820"/>
    </physiologicalReaction>
</comment>
<dbReference type="PANTHER" id="PTHR23023">
    <property type="entry name" value="DIMETHYLANILINE MONOOXYGENASE"/>
    <property type="match status" value="1"/>
</dbReference>
<gene>
    <name evidence="45" type="ORF">MSPICULIGERA_LOCUS20155</name>
</gene>
<evidence type="ECO:0000256" key="2">
    <source>
        <dbReference type="ARBA" id="ARBA00004389"/>
    </source>
</evidence>
<keyword evidence="9" id="KW-0597">Phosphoprotein</keyword>
<dbReference type="SUPFAM" id="SSF51905">
    <property type="entry name" value="FAD/NAD(P)-binding domain"/>
    <property type="match status" value="2"/>
</dbReference>
<comment type="catalytic activity">
    <reaction evidence="33">
        <text>heptan-2-one + NADPH + O2 + H(+) = pentyl acetate + NADP(+) + H2O</text>
        <dbReference type="Rhea" id="RHEA:54836"/>
        <dbReference type="ChEBI" id="CHEBI:5672"/>
        <dbReference type="ChEBI" id="CHEBI:15377"/>
        <dbReference type="ChEBI" id="CHEBI:15378"/>
        <dbReference type="ChEBI" id="CHEBI:15379"/>
        <dbReference type="ChEBI" id="CHEBI:57783"/>
        <dbReference type="ChEBI" id="CHEBI:58349"/>
        <dbReference type="ChEBI" id="CHEBI:87362"/>
    </reaction>
    <physiologicalReaction direction="left-to-right" evidence="33">
        <dbReference type="Rhea" id="RHEA:54837"/>
    </physiologicalReaction>
</comment>
<dbReference type="PRINTS" id="PR01125">
    <property type="entry name" value="FMOXYGENASE5"/>
</dbReference>
<keyword evidence="10" id="KW-0285">Flavoprotein</keyword>
<keyword evidence="8" id="KW-0488">Methylation</keyword>
<evidence type="ECO:0000256" key="29">
    <source>
        <dbReference type="ARBA" id="ARBA00045722"/>
    </source>
</evidence>
<dbReference type="GO" id="GO:0050661">
    <property type="term" value="F:NADP binding"/>
    <property type="evidence" value="ECO:0007669"/>
    <property type="project" value="InterPro"/>
</dbReference>
<evidence type="ECO:0000256" key="42">
    <source>
        <dbReference type="ARBA" id="ARBA00049443"/>
    </source>
</evidence>
<keyword evidence="14" id="KW-0492">Microsome</keyword>
<comment type="caution">
    <text evidence="45">The sequence shown here is derived from an EMBL/GenBank/DDBJ whole genome shotgun (WGS) entry which is preliminary data.</text>
</comment>
<evidence type="ECO:0000256" key="40">
    <source>
        <dbReference type="ARBA" id="ARBA00048989"/>
    </source>
</evidence>
<evidence type="ECO:0000256" key="1">
    <source>
        <dbReference type="ARBA" id="ARBA00001974"/>
    </source>
</evidence>
<keyword evidence="15" id="KW-0521">NADP</keyword>
<dbReference type="GO" id="GO:0050660">
    <property type="term" value="F:flavin adenine dinucleotide binding"/>
    <property type="evidence" value="ECO:0007669"/>
    <property type="project" value="InterPro"/>
</dbReference>
<evidence type="ECO:0000256" key="15">
    <source>
        <dbReference type="ARBA" id="ARBA00022857"/>
    </source>
</evidence>
<evidence type="ECO:0000256" key="14">
    <source>
        <dbReference type="ARBA" id="ARBA00022848"/>
    </source>
</evidence>
<feature type="transmembrane region" description="Helical" evidence="44">
    <location>
        <begin position="909"/>
        <end position="926"/>
    </location>
</feature>
<name>A0AA36D933_9BILA</name>
<dbReference type="GO" id="GO:0019901">
    <property type="term" value="F:protein kinase binding"/>
    <property type="evidence" value="ECO:0007669"/>
    <property type="project" value="InterPro"/>
</dbReference>
<proteinExistence type="inferred from homology"/>
<evidence type="ECO:0000256" key="8">
    <source>
        <dbReference type="ARBA" id="ARBA00022481"/>
    </source>
</evidence>
<keyword evidence="17" id="KW-0560">Oxidoreductase</keyword>
<sequence length="964" mass="108880">MAPATIEYRRVRKRIQRTMGYGCRPTKTLSLPLTEFAVDYFDKSSPFAYLKPETSASISRYGYADPCTLIVAMVYLDRLRLREKEFFESSNPADLYLPALILASKFLYDSDMEERAANSDWAACVEMDPETLNELEWDMAQKLDWQCMVKGPEFEKMLVNLERYVAANLLKKHGFCSYNELRLLSDGIESASYWTTLYNLFSLLGTASFAYVVTIASLFTAPLVYQPASAPCNVNCSTSVIDSPMGTLPAAFDHPYWNAPDIEADEDTTDFSEVASVPPAIGLFENEKHEPAEPLPGFGFAGLNPTIRLRDTIGTLFSFRGDPFDLRQFLLKDDVFIAPEEACMKRSFNLSLFDLVSLSTNRLQPEIHYTIGTFIQTPHAVESAGGKVTSFAYPDSMRVCVVGAGASGLPALKSCLENGLDAICYEKTSDLGGLWNYRPNVAGIEGTVMATTVVNTSKEMMAYSDYPPPAEWANFMHHSKVNEYLHQYADKFLLKPHINFNVSVTKIIPGGQGFTVDLSNGTTEYFDKVMLCTGHHAKPLSPELNGLADFKGRTLHAQHFRDTKGFENRNVFLVGIGNSALDIAVDLAKVAKSVTISTRRGTWVFNRVSRGGMPYDTIFMSRYYRWVMNTIPWTVANDFMEHVCNQRMDHDIYGLRPAHRFFQQHPTVNDALANLIAAGFITIADDVERIGEHSVMVKGGREFPCDDLIFCTGYEFGFDYLEGDLVRVENRRVTLYKYVFPVENDSLAVIGLIQPLGSIMPISEMQARWAVGVFTGKLQLPPRDEILMDIEKKAKEIQRRYFDSSKHTIQVDYDRYMDELAVLVGCMPPLKELLFSNPRLAMRFFMGPNAPYQYRIRGPNAWDGALEAFLTVGERVKKPLKNRECRTRRHKKRGNTDEWFRYASLKWCANWTIVGVVFGGLWLCAWPIGGFSALAYIISIAILSALLIFTHLWFDLQYDMSTCL</sequence>
<evidence type="ECO:0000256" key="6">
    <source>
        <dbReference type="ARBA" id="ARBA00012850"/>
    </source>
</evidence>
<evidence type="ECO:0000256" key="16">
    <source>
        <dbReference type="ARBA" id="ARBA00022989"/>
    </source>
</evidence>
<comment type="catalytic activity">
    <reaction evidence="40">
        <text>(2E)-geranial + NADPH + O2 + H(+) = (1E)-2,6-dimethylhepta-1,5-dien-1-yl formate + NADP(+) + H2O</text>
        <dbReference type="Rhea" id="RHEA:54860"/>
        <dbReference type="ChEBI" id="CHEBI:15377"/>
        <dbReference type="ChEBI" id="CHEBI:15378"/>
        <dbReference type="ChEBI" id="CHEBI:15379"/>
        <dbReference type="ChEBI" id="CHEBI:16980"/>
        <dbReference type="ChEBI" id="CHEBI:57783"/>
        <dbReference type="ChEBI" id="CHEBI:58349"/>
        <dbReference type="ChEBI" id="CHEBI:138375"/>
    </reaction>
    <physiologicalReaction direction="left-to-right" evidence="40">
        <dbReference type="Rhea" id="RHEA:54861"/>
    </physiologicalReaction>
</comment>
<dbReference type="GO" id="GO:0016174">
    <property type="term" value="F:NAD(P)H oxidase H2O2-forming activity"/>
    <property type="evidence" value="ECO:0007669"/>
    <property type="project" value="UniProtKB-EC"/>
</dbReference>
<dbReference type="Pfam" id="PF00743">
    <property type="entry name" value="FMO-like"/>
    <property type="match status" value="1"/>
</dbReference>
<evidence type="ECO:0000256" key="24">
    <source>
        <dbReference type="ARBA" id="ARBA00033301"/>
    </source>
</evidence>
<keyword evidence="46" id="KW-1185">Reference proteome</keyword>
<evidence type="ECO:0000256" key="27">
    <source>
        <dbReference type="ARBA" id="ARBA00034554"/>
    </source>
</evidence>
<evidence type="ECO:0000256" key="34">
    <source>
        <dbReference type="ARBA" id="ARBA00047855"/>
    </source>
</evidence>
<evidence type="ECO:0000256" key="33">
    <source>
        <dbReference type="ARBA" id="ARBA00047574"/>
    </source>
</evidence>
<dbReference type="EC" id="1.6.3.1" evidence="5"/>
<comment type="catalytic activity">
    <reaction evidence="34">
        <text>sulcatone + NADPH + O2 + H(+) = 4-methylpent-3-en-1-yl acetate + NADP(+) + H2O</text>
        <dbReference type="Rhea" id="RHEA:54864"/>
        <dbReference type="ChEBI" id="CHEBI:15377"/>
        <dbReference type="ChEBI" id="CHEBI:15378"/>
        <dbReference type="ChEBI" id="CHEBI:15379"/>
        <dbReference type="ChEBI" id="CHEBI:16310"/>
        <dbReference type="ChEBI" id="CHEBI:57783"/>
        <dbReference type="ChEBI" id="CHEBI:58349"/>
        <dbReference type="ChEBI" id="CHEBI:138373"/>
    </reaction>
    <physiologicalReaction direction="left-to-right" evidence="34">
        <dbReference type="Rhea" id="RHEA:54865"/>
    </physiologicalReaction>
</comment>
<comment type="cofactor">
    <cofactor evidence="1">
        <name>FAD</name>
        <dbReference type="ChEBI" id="CHEBI:57692"/>
    </cofactor>
</comment>
<evidence type="ECO:0000256" key="18">
    <source>
        <dbReference type="ARBA" id="ARBA00023033"/>
    </source>
</evidence>
<comment type="catalytic activity">
    <reaction evidence="43">
        <text>octan-3-one + NADPH + O2 + H(+) = pentyl propanoate + NADP(+) + H2O</text>
        <dbReference type="Rhea" id="RHEA:54840"/>
        <dbReference type="ChEBI" id="CHEBI:15377"/>
        <dbReference type="ChEBI" id="CHEBI:15378"/>
        <dbReference type="ChEBI" id="CHEBI:15379"/>
        <dbReference type="ChEBI" id="CHEBI:57783"/>
        <dbReference type="ChEBI" id="CHEBI:58349"/>
        <dbReference type="ChEBI" id="CHEBI:80946"/>
        <dbReference type="ChEBI" id="CHEBI:87373"/>
    </reaction>
    <physiologicalReaction direction="left-to-right" evidence="43">
        <dbReference type="Rhea" id="RHEA:54841"/>
    </physiologicalReaction>
</comment>
<comment type="similarity">
    <text evidence="4">Belongs to the FMO family.</text>
</comment>
<evidence type="ECO:0000256" key="28">
    <source>
        <dbReference type="ARBA" id="ARBA00034561"/>
    </source>
</evidence>
<keyword evidence="11 44" id="KW-0812">Transmembrane</keyword>
<comment type="catalytic activity">
    <reaction evidence="42">
        <text>N,N-dimethylaniline + NADPH + O2 + H(+) = N,N-dimethylaniline N-oxide + NADP(+) + H2O</text>
        <dbReference type="Rhea" id="RHEA:24468"/>
        <dbReference type="ChEBI" id="CHEBI:15377"/>
        <dbReference type="ChEBI" id="CHEBI:15378"/>
        <dbReference type="ChEBI" id="CHEBI:15379"/>
        <dbReference type="ChEBI" id="CHEBI:16269"/>
        <dbReference type="ChEBI" id="CHEBI:17735"/>
        <dbReference type="ChEBI" id="CHEBI:57783"/>
        <dbReference type="ChEBI" id="CHEBI:58349"/>
        <dbReference type="EC" id="1.14.13.8"/>
    </reaction>
    <physiologicalReaction direction="left-to-right" evidence="42">
        <dbReference type="Rhea" id="RHEA:24469"/>
    </physiologicalReaction>
</comment>
<dbReference type="InterPro" id="IPR050346">
    <property type="entry name" value="FMO-like"/>
</dbReference>
<accession>A0AA36D933</accession>
<comment type="catalytic activity">
    <reaction evidence="32">
        <text>hexan-3-one + NADPH + O2 + H(+) = propyl propanoate + NADP(+) + H2O</text>
        <dbReference type="Rhea" id="RHEA:54848"/>
        <dbReference type="ChEBI" id="CHEBI:15377"/>
        <dbReference type="ChEBI" id="CHEBI:15378"/>
        <dbReference type="ChEBI" id="CHEBI:15379"/>
        <dbReference type="ChEBI" id="CHEBI:57783"/>
        <dbReference type="ChEBI" id="CHEBI:58349"/>
        <dbReference type="ChEBI" id="CHEBI:89828"/>
        <dbReference type="ChEBI" id="CHEBI:89891"/>
    </reaction>
    <physiologicalReaction direction="left-to-right" evidence="32">
        <dbReference type="Rhea" id="RHEA:54849"/>
    </physiologicalReaction>
</comment>
<dbReference type="EC" id="1.14.13.148" evidence="25"/>
<keyword evidence="16 44" id="KW-1133">Transmembrane helix</keyword>
<evidence type="ECO:0000256" key="30">
    <source>
        <dbReference type="ARBA" id="ARBA00045957"/>
    </source>
</evidence>
<evidence type="ECO:0000256" key="36">
    <source>
        <dbReference type="ARBA" id="ARBA00047977"/>
    </source>
</evidence>
<evidence type="ECO:0000256" key="20">
    <source>
        <dbReference type="ARBA" id="ARBA00023136"/>
    </source>
</evidence>
<comment type="function">
    <text evidence="30">Broad spectrum monooxygenase that catalyzes the oxygenation of a wide variety of nitrogen- and sulfur-containing compounds including xenobiotics. Catalyzes the S-oxygenation of hypotaurine to produce taurine, an organic osmolyte involved in cell volume regulation as well as a variety of cytoprotective and developmental processes. In vitro, catalyzes the N-oxygenation of trimethylamine (TMA) to produce trimethylamine N-oxide (TMAO) and could therefore participate to the detoxification of this compound that is generated by the action of gut microbiota from dietary precursors such as choline, choline containing compounds, betaine or L-carnitine.</text>
</comment>
<keyword evidence="12" id="KW-0256">Endoplasmic reticulum</keyword>